<protein>
    <submittedName>
        <fullName evidence="7">Uncharacterized protein</fullName>
    </submittedName>
</protein>
<dbReference type="InterPro" id="IPR009311">
    <property type="entry name" value="IFI6/IFI27-like"/>
</dbReference>
<dbReference type="OMA" id="QANPIRT"/>
<keyword evidence="3 6" id="KW-0812">Transmembrane</keyword>
<dbReference type="GO" id="GO:0016020">
    <property type="term" value="C:membrane"/>
    <property type="evidence" value="ECO:0007669"/>
    <property type="project" value="UniProtKB-SubCell"/>
</dbReference>
<evidence type="ECO:0000256" key="6">
    <source>
        <dbReference type="SAM" id="Phobius"/>
    </source>
</evidence>
<evidence type="ECO:0000256" key="1">
    <source>
        <dbReference type="ARBA" id="ARBA00004141"/>
    </source>
</evidence>
<evidence type="ECO:0000256" key="5">
    <source>
        <dbReference type="ARBA" id="ARBA00023136"/>
    </source>
</evidence>
<dbReference type="InterPro" id="IPR038213">
    <property type="entry name" value="IFI6/IFI27-like_sf"/>
</dbReference>
<dbReference type="Pfam" id="PF06140">
    <property type="entry name" value="Ifi-6-16"/>
    <property type="match status" value="1"/>
</dbReference>
<feature type="transmembrane region" description="Helical" evidence="6">
    <location>
        <begin position="88"/>
        <end position="107"/>
    </location>
</feature>
<proteinExistence type="inferred from homology"/>
<keyword evidence="5 6" id="KW-0472">Membrane</keyword>
<dbReference type="Gene3D" id="6.10.110.10">
    <property type="match status" value="1"/>
</dbReference>
<comment type="subcellular location">
    <subcellularLocation>
        <location evidence="1">Membrane</location>
        <topology evidence="1">Multi-pass membrane protein</topology>
    </subcellularLocation>
</comment>
<accession>A0A165JPH8</accession>
<dbReference type="STRING" id="1328760.A0A165JPH8"/>
<dbReference type="RefSeq" id="XP_018192037.1">
    <property type="nucleotide sequence ID" value="XM_018334029.1"/>
</dbReference>
<feature type="transmembrane region" description="Helical" evidence="6">
    <location>
        <begin position="45"/>
        <end position="67"/>
    </location>
</feature>
<dbReference type="AlphaFoldDB" id="A0A165JPH8"/>
<evidence type="ECO:0000313" key="8">
    <source>
        <dbReference type="Proteomes" id="UP000076632"/>
    </source>
</evidence>
<reference evidence="7 8" key="1">
    <citation type="journal article" date="2016" name="Fungal Biol.">
        <title>The genome of Xylona heveae provides a window into fungal endophytism.</title>
        <authorList>
            <person name="Gazis R."/>
            <person name="Kuo A."/>
            <person name="Riley R."/>
            <person name="LaButti K."/>
            <person name="Lipzen A."/>
            <person name="Lin J."/>
            <person name="Amirebrahimi M."/>
            <person name="Hesse C.N."/>
            <person name="Spatafora J.W."/>
            <person name="Henrissat B."/>
            <person name="Hainaut M."/>
            <person name="Grigoriev I.V."/>
            <person name="Hibbett D.S."/>
        </authorList>
    </citation>
    <scope>NUCLEOTIDE SEQUENCE [LARGE SCALE GENOMIC DNA]</scope>
    <source>
        <strain evidence="7 8">TC161</strain>
    </source>
</reference>
<keyword evidence="4 6" id="KW-1133">Transmembrane helix</keyword>
<keyword evidence="8" id="KW-1185">Reference proteome</keyword>
<dbReference type="Proteomes" id="UP000076632">
    <property type="component" value="Unassembled WGS sequence"/>
</dbReference>
<sequence>MSVEAISGTLPAAATTSWAMAGTMAEQLKGSKMLGQALNYTQEHPIRIILGAAGLYLGPGGVLALPLRAIGFGALGPLAGSIAAYWQSTYYGGYVAAGSVFSILQWLGMTVGV</sequence>
<organism evidence="7 8">
    <name type="scientific">Xylona heveae (strain CBS 132557 / TC161)</name>
    <dbReference type="NCBI Taxonomy" id="1328760"/>
    <lineage>
        <taxon>Eukaryota</taxon>
        <taxon>Fungi</taxon>
        <taxon>Dikarya</taxon>
        <taxon>Ascomycota</taxon>
        <taxon>Pezizomycotina</taxon>
        <taxon>Xylonomycetes</taxon>
        <taxon>Xylonales</taxon>
        <taxon>Xylonaceae</taxon>
        <taxon>Xylona</taxon>
    </lineage>
</organism>
<evidence type="ECO:0000256" key="3">
    <source>
        <dbReference type="ARBA" id="ARBA00022692"/>
    </source>
</evidence>
<comment type="similarity">
    <text evidence="2">Belongs to the IFI6/IFI27 family.</text>
</comment>
<dbReference type="OrthoDB" id="440424at2759"/>
<dbReference type="InParanoid" id="A0A165JPH8"/>
<name>A0A165JPH8_XYLHT</name>
<evidence type="ECO:0000256" key="4">
    <source>
        <dbReference type="ARBA" id="ARBA00022989"/>
    </source>
</evidence>
<evidence type="ECO:0000256" key="2">
    <source>
        <dbReference type="ARBA" id="ARBA00007262"/>
    </source>
</evidence>
<dbReference type="EMBL" id="KV407454">
    <property type="protein sequence ID" value="KZF26482.1"/>
    <property type="molecule type" value="Genomic_DNA"/>
</dbReference>
<dbReference type="GeneID" id="28899166"/>
<evidence type="ECO:0000313" key="7">
    <source>
        <dbReference type="EMBL" id="KZF26482.1"/>
    </source>
</evidence>
<gene>
    <name evidence="7" type="ORF">L228DRAFT_257911</name>
</gene>